<dbReference type="EMBL" id="BAAADV010000001">
    <property type="protein sequence ID" value="GAA0661351.1"/>
    <property type="molecule type" value="Genomic_DNA"/>
</dbReference>
<reference evidence="2 3" key="1">
    <citation type="journal article" date="2019" name="Int. J. Syst. Evol. Microbiol.">
        <title>The Global Catalogue of Microorganisms (GCM) 10K type strain sequencing project: providing services to taxonomists for standard genome sequencing and annotation.</title>
        <authorList>
            <consortium name="The Broad Institute Genomics Platform"/>
            <consortium name="The Broad Institute Genome Sequencing Center for Infectious Disease"/>
            <person name="Wu L."/>
            <person name="Ma J."/>
        </authorList>
    </citation>
    <scope>NUCLEOTIDE SEQUENCE [LARGE SCALE GENOMIC DNA]</scope>
    <source>
        <strain evidence="2 3">JCM 16328</strain>
    </source>
</reference>
<comment type="caution">
    <text evidence="2">The sequence shown here is derived from an EMBL/GenBank/DDBJ whole genome shotgun (WGS) entry which is preliminary data.</text>
</comment>
<keyword evidence="3" id="KW-1185">Reference proteome</keyword>
<evidence type="ECO:0000313" key="3">
    <source>
        <dbReference type="Proteomes" id="UP001500420"/>
    </source>
</evidence>
<evidence type="ECO:0000313" key="2">
    <source>
        <dbReference type="EMBL" id="GAA0661351.1"/>
    </source>
</evidence>
<organism evidence="2 3">
    <name type="scientific">Natronoarchaeum mannanilyticum</name>
    <dbReference type="NCBI Taxonomy" id="926360"/>
    <lineage>
        <taxon>Archaea</taxon>
        <taxon>Methanobacteriati</taxon>
        <taxon>Methanobacteriota</taxon>
        <taxon>Stenosarchaea group</taxon>
        <taxon>Halobacteria</taxon>
        <taxon>Halobacteriales</taxon>
        <taxon>Natronoarchaeaceae</taxon>
    </lineage>
</organism>
<dbReference type="Proteomes" id="UP001500420">
    <property type="component" value="Unassembled WGS sequence"/>
</dbReference>
<sequence>MSALGPTAFDLLVWGSIALVLVSFAYLTYQLVVDARHGVWSGSTPRISEF</sequence>
<keyword evidence="1" id="KW-0812">Transmembrane</keyword>
<gene>
    <name evidence="2" type="ORF">GCM10009020_01900</name>
</gene>
<keyword evidence="1" id="KW-1133">Transmembrane helix</keyword>
<name>A0AAV3T728_9EURY</name>
<dbReference type="AlphaFoldDB" id="A0AAV3T728"/>
<feature type="transmembrane region" description="Helical" evidence="1">
    <location>
        <begin position="12"/>
        <end position="32"/>
    </location>
</feature>
<evidence type="ECO:0000256" key="1">
    <source>
        <dbReference type="SAM" id="Phobius"/>
    </source>
</evidence>
<proteinExistence type="predicted"/>
<protein>
    <submittedName>
        <fullName evidence="2">Uncharacterized protein</fullName>
    </submittedName>
</protein>
<accession>A0AAV3T728</accession>
<dbReference type="RefSeq" id="WP_343771940.1">
    <property type="nucleotide sequence ID" value="NZ_BAAADV010000001.1"/>
</dbReference>
<keyword evidence="1" id="KW-0472">Membrane</keyword>